<reference evidence="5" key="1">
    <citation type="submission" date="2025-08" db="UniProtKB">
        <authorList>
            <consortium name="RefSeq"/>
        </authorList>
    </citation>
    <scope>IDENTIFICATION</scope>
    <source>
        <tissue evidence="5">Spleen</tissue>
    </source>
</reference>
<accession>A0A6J3RPH7</accession>
<evidence type="ECO:0000259" key="3">
    <source>
        <dbReference type="PROSITE" id="PS50225"/>
    </source>
</evidence>
<gene>
    <name evidence="5" type="primary">LOC117313008</name>
</gene>
<feature type="compositionally biased region" description="Pro residues" evidence="2">
    <location>
        <begin position="139"/>
        <end position="154"/>
    </location>
</feature>
<dbReference type="Proteomes" id="UP000245320">
    <property type="component" value="Chromosome 7"/>
</dbReference>
<sequence>MLILTEGPRLMDSPLNYVLQLDAAEPRTHQKAYLRGQRALRAQRRVLHQLSRIALTHHVEKRWRPHRVFSPQYFCRQATASRIPAHHLDQLPRPAAIKSLAESFSVASGVHDARARLFAGQWERGRRQQGRQPPKRPSRPGPAPSTPYPRPPSRPHSFPEGSRWGAAPGPALRPALDAGKTLATEPLLRSVGTHLGGRSQSDVHGRTVGRVGYCGGLGRTRADPVVREKPSGGALPGPSPRPLGSRPWVAERPGSLLICNRRLFTPLVHFSGAIREASRRPSGLPD</sequence>
<dbReference type="PROSITE" id="PS50225">
    <property type="entry name" value="SOCS"/>
    <property type="match status" value="1"/>
</dbReference>
<dbReference type="RefSeq" id="XP_033716244.1">
    <property type="nucleotide sequence ID" value="XM_033860353.1"/>
</dbReference>
<proteinExistence type="predicted"/>
<dbReference type="GO" id="GO:0016567">
    <property type="term" value="P:protein ubiquitination"/>
    <property type="evidence" value="ECO:0007669"/>
    <property type="project" value="UniProtKB-UniPathway"/>
</dbReference>
<organism evidence="4 5">
    <name type="scientific">Tursiops truncatus</name>
    <name type="common">Atlantic bottle-nosed dolphin</name>
    <name type="synonym">Delphinus truncatus</name>
    <dbReference type="NCBI Taxonomy" id="9739"/>
    <lineage>
        <taxon>Eukaryota</taxon>
        <taxon>Metazoa</taxon>
        <taxon>Chordata</taxon>
        <taxon>Craniata</taxon>
        <taxon>Vertebrata</taxon>
        <taxon>Euteleostomi</taxon>
        <taxon>Mammalia</taxon>
        <taxon>Eutheria</taxon>
        <taxon>Laurasiatheria</taxon>
        <taxon>Artiodactyla</taxon>
        <taxon>Whippomorpha</taxon>
        <taxon>Cetacea</taxon>
        <taxon>Odontoceti</taxon>
        <taxon>Delphinidae</taxon>
        <taxon>Tursiops</taxon>
    </lineage>
</organism>
<protein>
    <submittedName>
        <fullName evidence="5">Uncharacterized protein LOC117313008</fullName>
    </submittedName>
</protein>
<dbReference type="InParanoid" id="A0A6J3RPH7"/>
<comment type="pathway">
    <text evidence="1">Protein modification; protein ubiquitination.</text>
</comment>
<evidence type="ECO:0000256" key="1">
    <source>
        <dbReference type="ARBA" id="ARBA00004906"/>
    </source>
</evidence>
<keyword evidence="4" id="KW-1185">Reference proteome</keyword>
<feature type="compositionally biased region" description="Low complexity" evidence="2">
    <location>
        <begin position="155"/>
        <end position="173"/>
    </location>
</feature>
<evidence type="ECO:0000256" key="2">
    <source>
        <dbReference type="SAM" id="MobiDB-lite"/>
    </source>
</evidence>
<dbReference type="InterPro" id="IPR001496">
    <property type="entry name" value="SOCS_box"/>
</dbReference>
<dbReference type="AlphaFoldDB" id="A0A6J3RPH7"/>
<evidence type="ECO:0000313" key="5">
    <source>
        <dbReference type="RefSeq" id="XP_033716244.1"/>
    </source>
</evidence>
<feature type="compositionally biased region" description="Basic residues" evidence="2">
    <location>
        <begin position="127"/>
        <end position="138"/>
    </location>
</feature>
<name>A0A6J3RPH7_TURTR</name>
<evidence type="ECO:0000313" key="4">
    <source>
        <dbReference type="Proteomes" id="UP000245320"/>
    </source>
</evidence>
<dbReference type="UniPathway" id="UPA00143"/>
<feature type="domain" description="SOCS box" evidence="3">
    <location>
        <begin position="58"/>
        <end position="107"/>
    </location>
</feature>
<feature type="region of interest" description="Disordered" evidence="2">
    <location>
        <begin position="121"/>
        <end position="173"/>
    </location>
</feature>
<feature type="region of interest" description="Disordered" evidence="2">
    <location>
        <begin position="222"/>
        <end position="247"/>
    </location>
</feature>